<dbReference type="InterPro" id="IPR032710">
    <property type="entry name" value="NTF2-like_dom_sf"/>
</dbReference>
<dbReference type="SUPFAM" id="SSF54427">
    <property type="entry name" value="NTF2-like"/>
    <property type="match status" value="1"/>
</dbReference>
<sequence>MDLPKPITFEVEENINLPATKPSYFCSEEVRSVVLQFVQQYYQVFESSNRSALQAAYTEDALFSLSSYIPENAISGRSGKWIEYDNRNMKKVSDSEKRQKLLYKGREDIIKVLCKMPSLTHDPNSFVIDIPFAKPCLMHVVVTGIFKHIGDKHPATRNFMKSLIIVPVGSGFCIANEEFFVNVATTEQIRKAFKEPVSGSEPSTSGASSSSDPMASLDPAKVELVKSFSVNTKMLPQYCIMCLENNNWNFQKAGEMFLNLQAENKIPPEYFVTVA</sequence>
<comment type="similarity">
    <text evidence="2">Belongs to the NXF family.</text>
</comment>
<evidence type="ECO:0000256" key="4">
    <source>
        <dbReference type="ARBA" id="ARBA00022614"/>
    </source>
</evidence>
<keyword evidence="3" id="KW-0813">Transport</keyword>
<dbReference type="InterPro" id="IPR002075">
    <property type="entry name" value="NTF2_dom"/>
</dbReference>
<evidence type="ECO:0000259" key="10">
    <source>
        <dbReference type="PROSITE" id="PS51281"/>
    </source>
</evidence>
<dbReference type="GO" id="GO:0003723">
    <property type="term" value="F:RNA binding"/>
    <property type="evidence" value="ECO:0007669"/>
    <property type="project" value="TreeGrafter"/>
</dbReference>
<keyword evidence="6" id="KW-0509">mRNA transport</keyword>
<evidence type="ECO:0000259" key="9">
    <source>
        <dbReference type="PROSITE" id="PS50177"/>
    </source>
</evidence>
<feature type="compositionally biased region" description="Low complexity" evidence="8">
    <location>
        <begin position="198"/>
        <end position="214"/>
    </location>
</feature>
<name>A0A5N5T4Z8_9CRUS</name>
<dbReference type="InterPro" id="IPR005637">
    <property type="entry name" value="TAP_C_dom"/>
</dbReference>
<reference evidence="11 12" key="1">
    <citation type="journal article" date="2019" name="PLoS Biol.">
        <title>Sex chromosomes control vertical transmission of feminizing Wolbachia symbionts in an isopod.</title>
        <authorList>
            <person name="Becking T."/>
            <person name="Chebbi M.A."/>
            <person name="Giraud I."/>
            <person name="Moumen B."/>
            <person name="Laverre T."/>
            <person name="Caubet Y."/>
            <person name="Peccoud J."/>
            <person name="Gilbert C."/>
            <person name="Cordaux R."/>
        </authorList>
    </citation>
    <scope>NUCLEOTIDE SEQUENCE [LARGE SCALE GENOMIC DNA]</scope>
    <source>
        <strain evidence="11">ANa2</strain>
        <tissue evidence="11">Whole body excluding digestive tract and cuticle</tissue>
    </source>
</reference>
<comment type="caution">
    <text evidence="11">The sequence shown here is derived from an EMBL/GenBank/DDBJ whole genome shotgun (WGS) entry which is preliminary data.</text>
</comment>
<keyword evidence="5" id="KW-0677">Repeat</keyword>
<keyword evidence="7" id="KW-0539">Nucleus</keyword>
<dbReference type="GO" id="GO:0005634">
    <property type="term" value="C:nucleus"/>
    <property type="evidence" value="ECO:0007669"/>
    <property type="project" value="UniProtKB-SubCell"/>
</dbReference>
<feature type="region of interest" description="Disordered" evidence="8">
    <location>
        <begin position="194"/>
        <end position="214"/>
    </location>
</feature>
<dbReference type="PROSITE" id="PS50177">
    <property type="entry name" value="NTF2_DOMAIN"/>
    <property type="match status" value="1"/>
</dbReference>
<evidence type="ECO:0000256" key="2">
    <source>
        <dbReference type="ARBA" id="ARBA00009285"/>
    </source>
</evidence>
<dbReference type="EMBL" id="SEYY01011208">
    <property type="protein sequence ID" value="KAB7501267.1"/>
    <property type="molecule type" value="Genomic_DNA"/>
</dbReference>
<evidence type="ECO:0000313" key="11">
    <source>
        <dbReference type="EMBL" id="KAB7501267.1"/>
    </source>
</evidence>
<dbReference type="Gene3D" id="1.10.8.10">
    <property type="entry name" value="DNA helicase RuvA subunit, C-terminal domain"/>
    <property type="match status" value="1"/>
</dbReference>
<keyword evidence="12" id="KW-1185">Reference proteome</keyword>
<organism evidence="11 12">
    <name type="scientific">Armadillidium nasatum</name>
    <dbReference type="NCBI Taxonomy" id="96803"/>
    <lineage>
        <taxon>Eukaryota</taxon>
        <taxon>Metazoa</taxon>
        <taxon>Ecdysozoa</taxon>
        <taxon>Arthropoda</taxon>
        <taxon>Crustacea</taxon>
        <taxon>Multicrustacea</taxon>
        <taxon>Malacostraca</taxon>
        <taxon>Eumalacostraca</taxon>
        <taxon>Peracarida</taxon>
        <taxon>Isopoda</taxon>
        <taxon>Oniscidea</taxon>
        <taxon>Crinocheta</taxon>
        <taxon>Armadillidiidae</taxon>
        <taxon>Armadillidium</taxon>
    </lineage>
</organism>
<dbReference type="OrthoDB" id="25872at2759"/>
<evidence type="ECO:0000256" key="6">
    <source>
        <dbReference type="ARBA" id="ARBA00022816"/>
    </source>
</evidence>
<dbReference type="Proteomes" id="UP000326759">
    <property type="component" value="Unassembled WGS sequence"/>
</dbReference>
<accession>A0A5N5T4Z8</accession>
<dbReference type="SMART" id="SM00804">
    <property type="entry name" value="TAP_C"/>
    <property type="match status" value="1"/>
</dbReference>
<dbReference type="PROSITE" id="PS51281">
    <property type="entry name" value="TAP_C"/>
    <property type="match status" value="1"/>
</dbReference>
<dbReference type="AlphaFoldDB" id="A0A5N5T4Z8"/>
<dbReference type="InterPro" id="IPR009060">
    <property type="entry name" value="UBA-like_sf"/>
</dbReference>
<dbReference type="GO" id="GO:0016973">
    <property type="term" value="P:poly(A)+ mRNA export from nucleus"/>
    <property type="evidence" value="ECO:0007669"/>
    <property type="project" value="TreeGrafter"/>
</dbReference>
<evidence type="ECO:0000256" key="1">
    <source>
        <dbReference type="ARBA" id="ARBA00004123"/>
    </source>
</evidence>
<dbReference type="PANTHER" id="PTHR10662">
    <property type="entry name" value="NUCLEAR RNA EXPORT FACTOR"/>
    <property type="match status" value="1"/>
</dbReference>
<feature type="domain" description="TAP-C" evidence="10">
    <location>
        <begin position="219"/>
        <end position="274"/>
    </location>
</feature>
<dbReference type="InterPro" id="IPR030217">
    <property type="entry name" value="NXF_fam"/>
</dbReference>
<dbReference type="Pfam" id="PF03943">
    <property type="entry name" value="TAP_C"/>
    <property type="match status" value="1"/>
</dbReference>
<proteinExistence type="inferred from homology"/>
<dbReference type="PANTHER" id="PTHR10662:SF22">
    <property type="entry name" value="NUCLEAR RNA EXPORT FACTOR 1"/>
    <property type="match status" value="1"/>
</dbReference>
<dbReference type="CDD" id="cd14342">
    <property type="entry name" value="UBA_TAP-C"/>
    <property type="match status" value="1"/>
</dbReference>
<evidence type="ECO:0000256" key="5">
    <source>
        <dbReference type="ARBA" id="ARBA00022737"/>
    </source>
</evidence>
<dbReference type="FunFam" id="1.10.8.10:FF:000018">
    <property type="entry name" value="Nuclear RNA export factor 1"/>
    <property type="match status" value="1"/>
</dbReference>
<evidence type="ECO:0000256" key="8">
    <source>
        <dbReference type="SAM" id="MobiDB-lite"/>
    </source>
</evidence>
<dbReference type="SUPFAM" id="SSF46934">
    <property type="entry name" value="UBA-like"/>
    <property type="match status" value="1"/>
</dbReference>
<comment type="subcellular location">
    <subcellularLocation>
        <location evidence="1">Nucleus</location>
    </subcellularLocation>
</comment>
<evidence type="ECO:0000313" key="12">
    <source>
        <dbReference type="Proteomes" id="UP000326759"/>
    </source>
</evidence>
<dbReference type="Gene3D" id="3.10.450.50">
    <property type="match status" value="1"/>
</dbReference>
<feature type="domain" description="NTF2" evidence="9">
    <location>
        <begin position="33"/>
        <end position="181"/>
    </location>
</feature>
<gene>
    <name evidence="11" type="primary">NXF1</name>
    <name evidence="11" type="ORF">Anas_05214</name>
</gene>
<evidence type="ECO:0000256" key="3">
    <source>
        <dbReference type="ARBA" id="ARBA00022448"/>
    </source>
</evidence>
<dbReference type="Pfam" id="PF22602">
    <property type="entry name" value="NXF_NTF2"/>
    <property type="match status" value="1"/>
</dbReference>
<dbReference type="InterPro" id="IPR018222">
    <property type="entry name" value="Nuclear_transport_factor_2_euk"/>
</dbReference>
<keyword evidence="4" id="KW-0433">Leucine-rich repeat</keyword>
<evidence type="ECO:0000256" key="7">
    <source>
        <dbReference type="ARBA" id="ARBA00023242"/>
    </source>
</evidence>
<protein>
    <submittedName>
        <fullName evidence="11">Nuclear RNA export factor 1</fullName>
    </submittedName>
</protein>